<sequence length="159" mass="17681">MVLLPSSWYFCFWRLFSRIWEGMSGRRSTSCSGDRRLARSTCRHRRSCSWRITQYAGMACSRRTTHLGMTATINDGTSVLLGIAGPAMVYLAVCHESMLEYSCSTDGSIDSLKSAFLFFLEFWIWPLGMSAAGIVLIAMGNNDKSAGGFFDGCCRGYTT</sequence>
<accession>A0A830I5Q7</accession>
<keyword evidence="1" id="KW-1133">Transmembrane helix</keyword>
<gene>
    <name evidence="2" type="ORF">PPROV_001109700</name>
</gene>
<dbReference type="EMBL" id="BNJQ01000041">
    <property type="protein sequence ID" value="GHP12369.1"/>
    <property type="molecule type" value="Genomic_DNA"/>
</dbReference>
<evidence type="ECO:0000313" key="3">
    <source>
        <dbReference type="Proteomes" id="UP000660262"/>
    </source>
</evidence>
<feature type="transmembrane region" description="Helical" evidence="1">
    <location>
        <begin position="76"/>
        <end position="94"/>
    </location>
</feature>
<keyword evidence="3" id="KW-1185">Reference proteome</keyword>
<protein>
    <submittedName>
        <fullName evidence="2">Uncharacterized protein</fullName>
    </submittedName>
</protein>
<evidence type="ECO:0000256" key="1">
    <source>
        <dbReference type="SAM" id="Phobius"/>
    </source>
</evidence>
<feature type="transmembrane region" description="Helical" evidence="1">
    <location>
        <begin position="115"/>
        <end position="139"/>
    </location>
</feature>
<comment type="caution">
    <text evidence="2">The sequence shown here is derived from an EMBL/GenBank/DDBJ whole genome shotgun (WGS) entry which is preliminary data.</text>
</comment>
<proteinExistence type="predicted"/>
<keyword evidence="1" id="KW-0472">Membrane</keyword>
<organism evidence="2 3">
    <name type="scientific">Pycnococcus provasolii</name>
    <dbReference type="NCBI Taxonomy" id="41880"/>
    <lineage>
        <taxon>Eukaryota</taxon>
        <taxon>Viridiplantae</taxon>
        <taxon>Chlorophyta</taxon>
        <taxon>Pseudoscourfieldiophyceae</taxon>
        <taxon>Pseudoscourfieldiales</taxon>
        <taxon>Pycnococcaceae</taxon>
        <taxon>Pycnococcus</taxon>
    </lineage>
</organism>
<reference evidence="2" key="1">
    <citation type="submission" date="2020-10" db="EMBL/GenBank/DDBJ databases">
        <title>Unveiling of a novel bifunctional photoreceptor, Dualchrome1, isolated from a cosmopolitan green alga.</title>
        <authorList>
            <person name="Suzuki S."/>
            <person name="Kawachi M."/>
        </authorList>
    </citation>
    <scope>NUCLEOTIDE SEQUENCE</scope>
    <source>
        <strain evidence="2">NIES 2893</strain>
    </source>
</reference>
<dbReference type="AlphaFoldDB" id="A0A830I5Q7"/>
<dbReference type="Proteomes" id="UP000660262">
    <property type="component" value="Unassembled WGS sequence"/>
</dbReference>
<evidence type="ECO:0000313" key="2">
    <source>
        <dbReference type="EMBL" id="GHP12369.1"/>
    </source>
</evidence>
<keyword evidence="1" id="KW-0812">Transmembrane</keyword>
<name>A0A830I5Q7_9CHLO</name>